<dbReference type="Proteomes" id="UP001642484">
    <property type="component" value="Unassembled WGS sequence"/>
</dbReference>
<evidence type="ECO:0000256" key="6">
    <source>
        <dbReference type="SAM" id="Phobius"/>
    </source>
</evidence>
<evidence type="ECO:0000313" key="9">
    <source>
        <dbReference type="Proteomes" id="UP001642484"/>
    </source>
</evidence>
<evidence type="ECO:0000256" key="5">
    <source>
        <dbReference type="SAM" id="MobiDB-lite"/>
    </source>
</evidence>
<dbReference type="InterPro" id="IPR013122">
    <property type="entry name" value="PKD1_2_channel"/>
</dbReference>
<feature type="transmembrane region" description="Helical" evidence="6">
    <location>
        <begin position="641"/>
        <end position="666"/>
    </location>
</feature>
<comment type="subcellular location">
    <subcellularLocation>
        <location evidence="1">Membrane</location>
        <topology evidence="1">Multi-pass membrane protein</topology>
    </subcellularLocation>
</comment>
<organism evidence="8 9">
    <name type="scientific">Durusdinium trenchii</name>
    <dbReference type="NCBI Taxonomy" id="1381693"/>
    <lineage>
        <taxon>Eukaryota</taxon>
        <taxon>Sar</taxon>
        <taxon>Alveolata</taxon>
        <taxon>Dinophyceae</taxon>
        <taxon>Suessiales</taxon>
        <taxon>Symbiodiniaceae</taxon>
        <taxon>Durusdinium</taxon>
    </lineage>
</organism>
<accession>A0ABP0S0L3</accession>
<dbReference type="EMBL" id="CAXAMN010026805">
    <property type="protein sequence ID" value="CAK9105854.1"/>
    <property type="molecule type" value="Genomic_DNA"/>
</dbReference>
<feature type="transmembrane region" description="Helical" evidence="6">
    <location>
        <begin position="314"/>
        <end position="334"/>
    </location>
</feature>
<dbReference type="PANTHER" id="PTHR10877:SF183">
    <property type="entry name" value="AT14535P-RELATED"/>
    <property type="match status" value="1"/>
</dbReference>
<protein>
    <recommendedName>
        <fullName evidence="7">Polycystin cation channel PKD1/PKD2 domain-containing protein</fullName>
    </recommendedName>
</protein>
<comment type="caution">
    <text evidence="8">The sequence shown here is derived from an EMBL/GenBank/DDBJ whole genome shotgun (WGS) entry which is preliminary data.</text>
</comment>
<feature type="transmembrane region" description="Helical" evidence="6">
    <location>
        <begin position="354"/>
        <end position="375"/>
    </location>
</feature>
<keyword evidence="2 6" id="KW-0812">Transmembrane</keyword>
<dbReference type="Gene3D" id="1.10.287.70">
    <property type="match status" value="1"/>
</dbReference>
<keyword evidence="9" id="KW-1185">Reference proteome</keyword>
<proteinExistence type="predicted"/>
<evidence type="ECO:0000259" key="7">
    <source>
        <dbReference type="Pfam" id="PF08016"/>
    </source>
</evidence>
<reference evidence="8 9" key="1">
    <citation type="submission" date="2024-02" db="EMBL/GenBank/DDBJ databases">
        <authorList>
            <person name="Chen Y."/>
            <person name="Shah S."/>
            <person name="Dougan E. K."/>
            <person name="Thang M."/>
            <person name="Chan C."/>
        </authorList>
    </citation>
    <scope>NUCLEOTIDE SEQUENCE [LARGE SCALE GENOMIC DNA]</scope>
</reference>
<feature type="transmembrane region" description="Helical" evidence="6">
    <location>
        <begin position="584"/>
        <end position="604"/>
    </location>
</feature>
<evidence type="ECO:0000256" key="1">
    <source>
        <dbReference type="ARBA" id="ARBA00004141"/>
    </source>
</evidence>
<evidence type="ECO:0000313" key="8">
    <source>
        <dbReference type="EMBL" id="CAK9105854.1"/>
    </source>
</evidence>
<evidence type="ECO:0000256" key="2">
    <source>
        <dbReference type="ARBA" id="ARBA00022692"/>
    </source>
</evidence>
<sequence length="880" mass="98797">MVLRVVGKRAAGASQVVKNNQAKAPTTPRQSARSEATSDGDCEFQSRKSERHRTFGWVEIEPGLEVEALEPTDVLKEHGVPERVMLSYLKGEIEGEAAVKNLPAAILLIVWFLLMNLSHELPETIQSIEKAIDFDIAENANFAFSSPLYMGHKNYEDVNTFADWYSWMRVGFSAIYFPMDASVSEGAEYSLGQLTFDEASTYLQHNRKIGDVILTQQRLFDSDCSNPLVSNALSLNCRSFIGLDLRLKPTELDVSQSGKEFDENADPSKTTTLKYLMEFPQVNVSQQLEQLEQTRWLDNSTYRVKVSFMTYNQIYDVLTTTHIHFMFAISGHIFKQITHRSMKLAAHSSWESWVFEVLFFGHITVLFVCEAFEAICTLREHRYNVLRAWKEYWNFWNVVDWVSICLAYAILITWIIQCVEQDAISAKLEVWEPSARAARDFCEELGAQRGCEGVSPKHLEWCTLMATNNMRCGCAPVGGLCQDSFNHSVGWSCHSTCCKDYLGLHSLCRSSAGYGSTACDQAQSYDIALFTQVEELGYQIRSNRWISGFYPVCIMMRLFKAFAAQPRLAIVTKTLALAANDLTHFGIVFLSIFFTYVAMGMAFFGREVESFASFDRACLALLEALMGEFSVEEMELSGRPVAFFFFGTYMMAAVLLLLNMLIAILMDVYGQVAAGSRTSESLWHECWDIMRRGARKWTGEHTPLSQVVKKYMEIHGKECLESDKVIYVDDVMAAVPGLNRKQAEEEMTSALEEYALENSPDIQISEVISTMGKYFGGQVAPAVSPEELEDISRQMAGCPPTRGALASSDVSDNSVQQAAEGLVGAGISVEVLLKAAGIILDRHEPEWSETSRAQVTALRHVISSAELLCREDKTIMMCQL</sequence>
<gene>
    <name evidence="8" type="ORF">CCMP2556_LOCUS49515</name>
</gene>
<dbReference type="InterPro" id="IPR051223">
    <property type="entry name" value="Polycystin"/>
</dbReference>
<keyword evidence="3 6" id="KW-1133">Transmembrane helix</keyword>
<feature type="domain" description="Polycystin cation channel PKD1/PKD2" evidence="7">
    <location>
        <begin position="542"/>
        <end position="671"/>
    </location>
</feature>
<evidence type="ECO:0000256" key="3">
    <source>
        <dbReference type="ARBA" id="ARBA00022989"/>
    </source>
</evidence>
<feature type="compositionally biased region" description="Polar residues" evidence="5">
    <location>
        <begin position="16"/>
        <end position="37"/>
    </location>
</feature>
<evidence type="ECO:0000256" key="4">
    <source>
        <dbReference type="ARBA" id="ARBA00023136"/>
    </source>
</evidence>
<keyword evidence="4 6" id="KW-0472">Membrane</keyword>
<feature type="transmembrane region" description="Helical" evidence="6">
    <location>
        <begin position="395"/>
        <end position="416"/>
    </location>
</feature>
<name>A0ABP0S0L3_9DINO</name>
<dbReference type="PANTHER" id="PTHR10877">
    <property type="entry name" value="POLYCYSTIN FAMILY MEMBER"/>
    <property type="match status" value="1"/>
</dbReference>
<dbReference type="Pfam" id="PF08016">
    <property type="entry name" value="PKD_channel"/>
    <property type="match status" value="1"/>
</dbReference>
<feature type="region of interest" description="Disordered" evidence="5">
    <location>
        <begin position="14"/>
        <end position="47"/>
    </location>
</feature>